<gene>
    <name evidence="2" type="ORF">KC01_LOCUS5252</name>
</gene>
<dbReference type="SUPFAM" id="SSF90257">
    <property type="entry name" value="Myosin rod fragments"/>
    <property type="match status" value="1"/>
</dbReference>
<proteinExistence type="predicted"/>
<dbReference type="EMBL" id="OZ035833">
    <property type="protein sequence ID" value="CAL1573324.1"/>
    <property type="molecule type" value="Genomic_DNA"/>
</dbReference>
<keyword evidence="3" id="KW-1185">Reference proteome</keyword>
<organism evidence="2 3">
    <name type="scientific">Knipowitschia caucasica</name>
    <name type="common">Caucasian dwarf goby</name>
    <name type="synonym">Pomatoschistus caucasicus</name>
    <dbReference type="NCBI Taxonomy" id="637954"/>
    <lineage>
        <taxon>Eukaryota</taxon>
        <taxon>Metazoa</taxon>
        <taxon>Chordata</taxon>
        <taxon>Craniata</taxon>
        <taxon>Vertebrata</taxon>
        <taxon>Euteleostomi</taxon>
        <taxon>Actinopterygii</taxon>
        <taxon>Neopterygii</taxon>
        <taxon>Teleostei</taxon>
        <taxon>Neoteleostei</taxon>
        <taxon>Acanthomorphata</taxon>
        <taxon>Gobiaria</taxon>
        <taxon>Gobiiformes</taxon>
        <taxon>Gobioidei</taxon>
        <taxon>Gobiidae</taxon>
        <taxon>Gobiinae</taxon>
        <taxon>Knipowitschia</taxon>
    </lineage>
</organism>
<feature type="coiled-coil region" evidence="1">
    <location>
        <begin position="50"/>
        <end position="84"/>
    </location>
</feature>
<protein>
    <submittedName>
        <fullName evidence="2">Uncharacterized protein</fullName>
    </submittedName>
</protein>
<dbReference type="AlphaFoldDB" id="A0AAV2JD97"/>
<keyword evidence="1" id="KW-0175">Coiled coil</keyword>
<name>A0AAV2JD97_KNICA</name>
<sequence length="110" mass="12500">MAQDKTLMGQEIQYKDMMRDVINKSRDRKIMLNLTVQEVQGQLQMKEDACRFLNESLKDLKQGLEQEKEDKADLKEGQSTVQQECSLPEVNVRALSQKLKTEAGLLSVGG</sequence>
<accession>A0AAV2JD97</accession>
<reference evidence="2 3" key="1">
    <citation type="submission" date="2024-04" db="EMBL/GenBank/DDBJ databases">
        <authorList>
            <person name="Waldvogel A.-M."/>
            <person name="Schoenle A."/>
        </authorList>
    </citation>
    <scope>NUCLEOTIDE SEQUENCE [LARGE SCALE GENOMIC DNA]</scope>
</reference>
<dbReference type="Proteomes" id="UP001497482">
    <property type="component" value="Chromosome 11"/>
</dbReference>
<evidence type="ECO:0000256" key="1">
    <source>
        <dbReference type="SAM" id="Coils"/>
    </source>
</evidence>
<evidence type="ECO:0000313" key="3">
    <source>
        <dbReference type="Proteomes" id="UP001497482"/>
    </source>
</evidence>
<evidence type="ECO:0000313" key="2">
    <source>
        <dbReference type="EMBL" id="CAL1573324.1"/>
    </source>
</evidence>